<reference evidence="2 3" key="1">
    <citation type="submission" date="2016-10" db="EMBL/GenBank/DDBJ databases">
        <authorList>
            <person name="de Groot N.N."/>
        </authorList>
    </citation>
    <scope>NUCLEOTIDE SEQUENCE [LARGE SCALE GENOMIC DNA]</scope>
    <source>
        <strain evidence="2 3">DSM 17073</strain>
    </source>
</reference>
<sequence>MGFTRFFLRGKEHVENELGFALMAVNLWKFAAGISTTLFENENTKNKTGCDLLSRKITSSFHFIFSSFVSDSFSIDVMLQLEQSISLVKRYNIQLKLKRIYLF</sequence>
<dbReference type="Proteomes" id="UP000321547">
    <property type="component" value="Unassembled WGS sequence"/>
</dbReference>
<evidence type="ECO:0000313" key="3">
    <source>
        <dbReference type="Proteomes" id="UP000242243"/>
    </source>
</evidence>
<evidence type="ECO:0000313" key="2">
    <source>
        <dbReference type="EMBL" id="SFP59634.1"/>
    </source>
</evidence>
<name>A0A1I5RM55_9BACI</name>
<dbReference type="STRING" id="306540.SAMN05421839_1325"/>
<dbReference type="EMBL" id="BJWI01000036">
    <property type="protein sequence ID" value="GEM02424.1"/>
    <property type="molecule type" value="Genomic_DNA"/>
</dbReference>
<proteinExistence type="predicted"/>
<protein>
    <recommendedName>
        <fullName evidence="5">Transposase DDE domain-containing protein</fullName>
    </recommendedName>
</protein>
<keyword evidence="4" id="KW-1185">Reference proteome</keyword>
<dbReference type="EMBL" id="FOXC01000032">
    <property type="protein sequence ID" value="SFP59634.1"/>
    <property type="molecule type" value="Genomic_DNA"/>
</dbReference>
<reference evidence="1 4" key="2">
    <citation type="submission" date="2019-07" db="EMBL/GenBank/DDBJ databases">
        <title>Whole genome shotgun sequence of Halolactibacillus halophilus NBRC 100868.</title>
        <authorList>
            <person name="Hosoyama A."/>
            <person name="Uohara A."/>
            <person name="Ohji S."/>
            <person name="Ichikawa N."/>
        </authorList>
    </citation>
    <scope>NUCLEOTIDE SEQUENCE [LARGE SCALE GENOMIC DNA]</scope>
    <source>
        <strain evidence="1 4">NBRC 100868</strain>
    </source>
</reference>
<evidence type="ECO:0000313" key="4">
    <source>
        <dbReference type="Proteomes" id="UP000321547"/>
    </source>
</evidence>
<dbReference type="Proteomes" id="UP000242243">
    <property type="component" value="Unassembled WGS sequence"/>
</dbReference>
<evidence type="ECO:0008006" key="5">
    <source>
        <dbReference type="Google" id="ProtNLM"/>
    </source>
</evidence>
<organism evidence="2 3">
    <name type="scientific">Halolactibacillus halophilus</name>
    <dbReference type="NCBI Taxonomy" id="306540"/>
    <lineage>
        <taxon>Bacteria</taxon>
        <taxon>Bacillati</taxon>
        <taxon>Bacillota</taxon>
        <taxon>Bacilli</taxon>
        <taxon>Bacillales</taxon>
        <taxon>Bacillaceae</taxon>
        <taxon>Halolactibacillus</taxon>
    </lineage>
</organism>
<accession>A0A1I5RM55</accession>
<gene>
    <name evidence="1" type="ORF">HHA03_19560</name>
    <name evidence="2" type="ORF">SAMN05421839_1325</name>
</gene>
<evidence type="ECO:0000313" key="1">
    <source>
        <dbReference type="EMBL" id="GEM02424.1"/>
    </source>
</evidence>
<dbReference type="AlphaFoldDB" id="A0A1I5RM55"/>